<gene>
    <name evidence="1" type="ORF">VII00023_05212</name>
</gene>
<evidence type="ECO:0000313" key="2">
    <source>
        <dbReference type="Proteomes" id="UP000004605"/>
    </source>
</evidence>
<evidence type="ECO:0000313" key="1">
    <source>
        <dbReference type="EMBL" id="EGU42678.1"/>
    </source>
</evidence>
<accession>F9S113</accession>
<dbReference type="AlphaFoldDB" id="F9S113"/>
<proteinExistence type="predicted"/>
<comment type="caution">
    <text evidence="1">The sequence shown here is derived from an EMBL/GenBank/DDBJ whole genome shotgun (WGS) entry which is preliminary data.</text>
</comment>
<reference evidence="1 2" key="1">
    <citation type="journal article" date="2012" name="Int. J. Syst. Evol. Microbiol.">
        <title>Vibrio caribbeanicus sp. nov., isolated from the marine sponge Scleritoderma cyanea.</title>
        <authorList>
            <person name="Hoffmann M."/>
            <person name="Monday S.R."/>
            <person name="Allard M.W."/>
            <person name="Strain E.A."/>
            <person name="Whittaker P."/>
            <person name="Naum M."/>
            <person name="McCarthy P.J."/>
            <person name="Lopez J.V."/>
            <person name="Fischer M."/>
            <person name="Brown E.W."/>
        </authorList>
    </citation>
    <scope>NUCLEOTIDE SEQUENCE [LARGE SCALE GENOMIC DNA]</scope>
    <source>
        <strain evidence="1 2">ATCC 700023</strain>
    </source>
</reference>
<name>F9S113_9VIBR</name>
<dbReference type="Proteomes" id="UP000004605">
    <property type="component" value="Unassembled WGS sequence"/>
</dbReference>
<dbReference type="OrthoDB" id="5916374at2"/>
<dbReference type="RefSeq" id="WP_006711784.1">
    <property type="nucleotide sequence ID" value="NZ_AFWF01000094.1"/>
</dbReference>
<protein>
    <recommendedName>
        <fullName evidence="3">AraC-type DNA-binding domain-containing protein</fullName>
    </recommendedName>
</protein>
<sequence>MHYAISHQTSDIQFLSVTPRKKLMKHTLLSVDNGLVLVRLGKHEYAVKPGQAMWLPFDCLTSICCLPQTTMQTVELSCRVTSTLPKQAGYIELNELTQALLNRMATMADEHHAKIDLLTVLRAEIGLYSPQLDLDELSEKISHWQPNVTSPLDQSVQVALRVREARKRLLSGQDKAKVVNELFSGNQDAYRAICQSVLGE</sequence>
<evidence type="ECO:0008006" key="3">
    <source>
        <dbReference type="Google" id="ProtNLM"/>
    </source>
</evidence>
<organism evidence="1 2">
    <name type="scientific">Vibrio ichthyoenteri ATCC 700023</name>
    <dbReference type="NCBI Taxonomy" id="870968"/>
    <lineage>
        <taxon>Bacteria</taxon>
        <taxon>Pseudomonadati</taxon>
        <taxon>Pseudomonadota</taxon>
        <taxon>Gammaproteobacteria</taxon>
        <taxon>Vibrionales</taxon>
        <taxon>Vibrionaceae</taxon>
        <taxon>Vibrio</taxon>
    </lineage>
</organism>
<dbReference type="EMBL" id="AFWF01000094">
    <property type="protein sequence ID" value="EGU42678.1"/>
    <property type="molecule type" value="Genomic_DNA"/>
</dbReference>
<keyword evidence="2" id="KW-1185">Reference proteome</keyword>